<dbReference type="SUPFAM" id="SSF56024">
    <property type="entry name" value="Phospholipase D/nuclease"/>
    <property type="match status" value="2"/>
</dbReference>
<feature type="transmembrane region" description="Helical" evidence="14">
    <location>
        <begin position="6"/>
        <end position="25"/>
    </location>
</feature>
<dbReference type="Pfam" id="PF13091">
    <property type="entry name" value="PLDc_2"/>
    <property type="match status" value="2"/>
</dbReference>
<dbReference type="InterPro" id="IPR027379">
    <property type="entry name" value="CLS_N"/>
</dbReference>
<feature type="domain" description="PLD phosphodiesterase" evidence="15">
    <location>
        <begin position="215"/>
        <end position="242"/>
    </location>
</feature>
<gene>
    <name evidence="16" type="ORF">TRIP_B50117</name>
</gene>
<dbReference type="PROSITE" id="PS50035">
    <property type="entry name" value="PLD"/>
    <property type="match status" value="2"/>
</dbReference>
<dbReference type="EMBL" id="UPXX01000032">
    <property type="protein sequence ID" value="VBB47061.1"/>
    <property type="molecule type" value="Genomic_DNA"/>
</dbReference>
<comment type="subcellular location">
    <subcellularLocation>
        <location evidence="1">Cell membrane</location>
        <topology evidence="1">Multi-pass membrane protein</topology>
    </subcellularLocation>
</comment>
<dbReference type="Gene3D" id="3.30.870.10">
    <property type="entry name" value="Endonuclease Chain A"/>
    <property type="match status" value="2"/>
</dbReference>
<evidence type="ECO:0000256" key="6">
    <source>
        <dbReference type="ARBA" id="ARBA00022737"/>
    </source>
</evidence>
<evidence type="ECO:0000256" key="9">
    <source>
        <dbReference type="ARBA" id="ARBA00023136"/>
    </source>
</evidence>
<dbReference type="PANTHER" id="PTHR21248">
    <property type="entry name" value="CARDIOLIPIN SYNTHASE"/>
    <property type="match status" value="1"/>
</dbReference>
<protein>
    <recommendedName>
        <fullName evidence="12">Cardiolipin synthase</fullName>
        <ecNumber evidence="12">2.7.8.-</ecNumber>
    </recommendedName>
</protein>
<evidence type="ECO:0000256" key="5">
    <source>
        <dbReference type="ARBA" id="ARBA00022692"/>
    </source>
</evidence>
<dbReference type="PANTHER" id="PTHR21248:SF22">
    <property type="entry name" value="PHOSPHOLIPASE D"/>
    <property type="match status" value="1"/>
</dbReference>
<keyword evidence="2" id="KW-1003">Cell membrane</keyword>
<evidence type="ECO:0000256" key="7">
    <source>
        <dbReference type="ARBA" id="ARBA00022989"/>
    </source>
</evidence>
<keyword evidence="6" id="KW-0677">Repeat</keyword>
<evidence type="ECO:0000256" key="4">
    <source>
        <dbReference type="ARBA" id="ARBA00022679"/>
    </source>
</evidence>
<evidence type="ECO:0000313" key="16">
    <source>
        <dbReference type="EMBL" id="VBB47061.1"/>
    </source>
</evidence>
<dbReference type="GO" id="GO:0008808">
    <property type="term" value="F:cardiolipin synthase activity"/>
    <property type="evidence" value="ECO:0007669"/>
    <property type="project" value="UniProtKB-UniRule"/>
</dbReference>
<evidence type="ECO:0000256" key="12">
    <source>
        <dbReference type="NCBIfam" id="TIGR04265"/>
    </source>
</evidence>
<dbReference type="Pfam" id="PF13396">
    <property type="entry name" value="PLDc_N"/>
    <property type="match status" value="1"/>
</dbReference>
<dbReference type="InterPro" id="IPR025202">
    <property type="entry name" value="PLD-like_dom"/>
</dbReference>
<evidence type="ECO:0000256" key="14">
    <source>
        <dbReference type="SAM" id="Phobius"/>
    </source>
</evidence>
<keyword evidence="8" id="KW-0443">Lipid metabolism</keyword>
<sequence>MEWIHWLLLILDGALALAVAGHALLHKRDPRAALGWATVCLAFPPLGPILYFLFGFNRVRTRAQKLSLPDGPDTADEASDTSHHGTAPFEDASLPQGWRDVIRVSEALTGHRPSAGNRIAIFHNGEEAYPAMLAAIDRARDSVFLSTYIFESNRTGRTFIERLAEAFRRGVDVRVLLDGVGEWYSLPRAGNLLRKAGVRMARFLPPRIIPPSFSINLRNHRKVLVVDGRSVFLGGMNIGDRHLAQDTSKRTRIVDTHFRVEGPVVVRIEQAFLHDWHFCTGETLKGSGELPGPAGDAVCQVVLDGPDEDLDKLGMILVTAVSEAQERVWIMTPYFLPPRDLIGALQTAALKGVDVRIILPGRNNLPFVHWATRNMLWELLRRQVRVYYQPPPFVHSKLLIVDDFYAQVGSANIDPRSLRLNFELTLEIYSPSIAASIAAHMAESLARAKEFGLDDLERRSLPARLRDGLAWVLSPYL</sequence>
<reference evidence="16" key="1">
    <citation type="submission" date="2018-07" db="EMBL/GenBank/DDBJ databases">
        <authorList>
            <consortium name="Genoscope - CEA"/>
            <person name="William W."/>
        </authorList>
    </citation>
    <scope>NUCLEOTIDE SEQUENCE</scope>
    <source>
        <strain evidence="16">IK1</strain>
    </source>
</reference>
<dbReference type="GO" id="GO:0005886">
    <property type="term" value="C:plasma membrane"/>
    <property type="evidence" value="ECO:0007669"/>
    <property type="project" value="UniProtKB-SubCell"/>
</dbReference>
<dbReference type="GO" id="GO:0032049">
    <property type="term" value="P:cardiolipin biosynthetic process"/>
    <property type="evidence" value="ECO:0007669"/>
    <property type="project" value="UniProtKB-UniRule"/>
</dbReference>
<keyword evidence="9 14" id="KW-0472">Membrane</keyword>
<feature type="transmembrane region" description="Helical" evidence="14">
    <location>
        <begin position="32"/>
        <end position="54"/>
    </location>
</feature>
<evidence type="ECO:0000256" key="11">
    <source>
        <dbReference type="ARBA" id="ARBA00023264"/>
    </source>
</evidence>
<dbReference type="SMART" id="SM00155">
    <property type="entry name" value="PLDc"/>
    <property type="match status" value="2"/>
</dbReference>
<dbReference type="AlphaFoldDB" id="A0A653AG70"/>
<dbReference type="InterPro" id="IPR022924">
    <property type="entry name" value="Cardiolipin_synthase"/>
</dbReference>
<evidence type="ECO:0000256" key="8">
    <source>
        <dbReference type="ARBA" id="ARBA00023098"/>
    </source>
</evidence>
<dbReference type="CDD" id="cd09157">
    <property type="entry name" value="PLDc_CLS_unchar2_1"/>
    <property type="match status" value="1"/>
</dbReference>
<accession>A0A653AG70</accession>
<dbReference type="EC" id="2.7.8.-" evidence="12"/>
<feature type="region of interest" description="Disordered" evidence="13">
    <location>
        <begin position="66"/>
        <end position="92"/>
    </location>
</feature>
<feature type="domain" description="PLD phosphodiesterase" evidence="15">
    <location>
        <begin position="395"/>
        <end position="417"/>
    </location>
</feature>
<keyword evidence="10" id="KW-0594">Phospholipid biosynthesis</keyword>
<keyword evidence="7 14" id="KW-1133">Transmembrane helix</keyword>
<keyword evidence="3" id="KW-0444">Lipid biosynthesis</keyword>
<dbReference type="InterPro" id="IPR001736">
    <property type="entry name" value="PLipase_D/transphosphatidylase"/>
</dbReference>
<dbReference type="NCBIfam" id="TIGR04265">
    <property type="entry name" value="bac_cardiolipin"/>
    <property type="match status" value="1"/>
</dbReference>
<evidence type="ECO:0000256" key="1">
    <source>
        <dbReference type="ARBA" id="ARBA00004651"/>
    </source>
</evidence>
<organism evidence="16">
    <name type="scientific">Uncultured Desulfatiglans sp</name>
    <dbReference type="NCBI Taxonomy" id="1748965"/>
    <lineage>
        <taxon>Bacteria</taxon>
        <taxon>Pseudomonadati</taxon>
        <taxon>Thermodesulfobacteriota</taxon>
        <taxon>Desulfobacteria</taxon>
        <taxon>Desulfatiglandales</taxon>
        <taxon>Desulfatiglandaceae</taxon>
        <taxon>Desulfatiglans</taxon>
        <taxon>environmental samples</taxon>
    </lineage>
</organism>
<evidence type="ECO:0000259" key="15">
    <source>
        <dbReference type="PROSITE" id="PS50035"/>
    </source>
</evidence>
<keyword evidence="4" id="KW-0808">Transferase</keyword>
<evidence type="ECO:0000256" key="13">
    <source>
        <dbReference type="SAM" id="MobiDB-lite"/>
    </source>
</evidence>
<evidence type="ECO:0000256" key="10">
    <source>
        <dbReference type="ARBA" id="ARBA00023209"/>
    </source>
</evidence>
<proteinExistence type="predicted"/>
<name>A0A653AG70_UNCDX</name>
<keyword evidence="5 14" id="KW-0812">Transmembrane</keyword>
<evidence type="ECO:0000256" key="3">
    <source>
        <dbReference type="ARBA" id="ARBA00022516"/>
    </source>
</evidence>
<evidence type="ECO:0000256" key="2">
    <source>
        <dbReference type="ARBA" id="ARBA00022475"/>
    </source>
</evidence>
<keyword evidence="11" id="KW-1208">Phospholipid metabolism</keyword>
<dbReference type="CDD" id="cd09163">
    <property type="entry name" value="PLDc_CLS_unchar2_2"/>
    <property type="match status" value="1"/>
</dbReference>